<dbReference type="Pfam" id="PF01370">
    <property type="entry name" value="Epimerase"/>
    <property type="match status" value="1"/>
</dbReference>
<dbReference type="FunFam" id="3.40.50.720:FF:000085">
    <property type="entry name" value="Dihydroflavonol reductase"/>
    <property type="match status" value="1"/>
</dbReference>
<gene>
    <name evidence="5" type="ORF">GH714_001662</name>
</gene>
<evidence type="ECO:0000259" key="4">
    <source>
        <dbReference type="Pfam" id="PF01370"/>
    </source>
</evidence>
<dbReference type="Proteomes" id="UP000467840">
    <property type="component" value="Chromosome 7"/>
</dbReference>
<feature type="domain" description="NAD-dependent epimerase/dehydratase" evidence="4">
    <location>
        <begin position="8"/>
        <end position="86"/>
    </location>
</feature>
<dbReference type="PANTHER" id="PTHR10366:SF852">
    <property type="entry name" value="CINNAMOYL-COA REDUCTASE CAD2"/>
    <property type="match status" value="1"/>
</dbReference>
<evidence type="ECO:0000313" key="5">
    <source>
        <dbReference type="EMBL" id="KAF2293428.1"/>
    </source>
</evidence>
<dbReference type="AlphaFoldDB" id="A0A6A6KZM8"/>
<dbReference type="PANTHER" id="PTHR10366">
    <property type="entry name" value="NAD DEPENDENT EPIMERASE/DEHYDRATASE"/>
    <property type="match status" value="1"/>
</dbReference>
<name>A0A6A6KZM8_HEVBR</name>
<proteinExistence type="inferred from homology"/>
<keyword evidence="1" id="KW-0521">NADP</keyword>
<reference evidence="5 6" key="1">
    <citation type="journal article" date="2020" name="Mol. Plant">
        <title>The Chromosome-Based Rubber Tree Genome Provides New Insights into Spurge Genome Evolution and Rubber Biosynthesis.</title>
        <authorList>
            <person name="Liu J."/>
            <person name="Shi C."/>
            <person name="Shi C.C."/>
            <person name="Li W."/>
            <person name="Zhang Q.J."/>
            <person name="Zhang Y."/>
            <person name="Li K."/>
            <person name="Lu H.F."/>
            <person name="Shi C."/>
            <person name="Zhu S.T."/>
            <person name="Xiao Z.Y."/>
            <person name="Nan H."/>
            <person name="Yue Y."/>
            <person name="Zhu X.G."/>
            <person name="Wu Y."/>
            <person name="Hong X.N."/>
            <person name="Fan G.Y."/>
            <person name="Tong Y."/>
            <person name="Zhang D."/>
            <person name="Mao C.L."/>
            <person name="Liu Y.L."/>
            <person name="Hao S.J."/>
            <person name="Liu W.Q."/>
            <person name="Lv M.Q."/>
            <person name="Zhang H.B."/>
            <person name="Liu Y."/>
            <person name="Hu-Tang G.R."/>
            <person name="Wang J.P."/>
            <person name="Wang J.H."/>
            <person name="Sun Y.H."/>
            <person name="Ni S.B."/>
            <person name="Chen W.B."/>
            <person name="Zhang X.C."/>
            <person name="Jiao Y.N."/>
            <person name="Eichler E.E."/>
            <person name="Li G.H."/>
            <person name="Liu X."/>
            <person name="Gao L.Z."/>
        </authorList>
    </citation>
    <scope>NUCLEOTIDE SEQUENCE [LARGE SCALE GENOMIC DNA]</scope>
    <source>
        <strain evidence="6">cv. GT1</strain>
        <tissue evidence="5">Leaf</tissue>
    </source>
</reference>
<dbReference type="EMBL" id="JAAGAX010000013">
    <property type="protein sequence ID" value="KAF2293428.1"/>
    <property type="molecule type" value="Genomic_DNA"/>
</dbReference>
<evidence type="ECO:0000256" key="2">
    <source>
        <dbReference type="ARBA" id="ARBA00023002"/>
    </source>
</evidence>
<comment type="similarity">
    <text evidence="3">Belongs to the NAD(P)-dependent epimerase/dehydratase family. Dihydroflavonol-4-reductase subfamily.</text>
</comment>
<keyword evidence="6" id="KW-1185">Reference proteome</keyword>
<dbReference type="InterPro" id="IPR050425">
    <property type="entry name" value="NAD(P)_dehydrat-like"/>
</dbReference>
<dbReference type="CDD" id="cd08958">
    <property type="entry name" value="FR_SDR_e"/>
    <property type="match status" value="1"/>
</dbReference>
<dbReference type="InterPro" id="IPR036291">
    <property type="entry name" value="NAD(P)-bd_dom_sf"/>
</dbReference>
<organism evidence="5 6">
    <name type="scientific">Hevea brasiliensis</name>
    <name type="common">Para rubber tree</name>
    <name type="synonym">Siphonia brasiliensis</name>
    <dbReference type="NCBI Taxonomy" id="3981"/>
    <lineage>
        <taxon>Eukaryota</taxon>
        <taxon>Viridiplantae</taxon>
        <taxon>Streptophyta</taxon>
        <taxon>Embryophyta</taxon>
        <taxon>Tracheophyta</taxon>
        <taxon>Spermatophyta</taxon>
        <taxon>Magnoliopsida</taxon>
        <taxon>eudicotyledons</taxon>
        <taxon>Gunneridae</taxon>
        <taxon>Pentapetalae</taxon>
        <taxon>rosids</taxon>
        <taxon>fabids</taxon>
        <taxon>Malpighiales</taxon>
        <taxon>Euphorbiaceae</taxon>
        <taxon>Crotonoideae</taxon>
        <taxon>Micrandreae</taxon>
        <taxon>Hevea</taxon>
    </lineage>
</organism>
<evidence type="ECO:0000256" key="3">
    <source>
        <dbReference type="ARBA" id="ARBA00023445"/>
    </source>
</evidence>
<comment type="caution">
    <text evidence="5">The sequence shown here is derived from an EMBL/GenBank/DDBJ whole genome shotgun (WGS) entry which is preliminary data.</text>
</comment>
<dbReference type="InterPro" id="IPR001509">
    <property type="entry name" value="Epimerase_deHydtase"/>
</dbReference>
<dbReference type="GO" id="GO:0016616">
    <property type="term" value="F:oxidoreductase activity, acting on the CH-OH group of donors, NAD or NADP as acceptor"/>
    <property type="evidence" value="ECO:0007669"/>
    <property type="project" value="TreeGrafter"/>
</dbReference>
<accession>A0A6A6KZM8</accession>
<evidence type="ECO:0000256" key="1">
    <source>
        <dbReference type="ARBA" id="ARBA00022857"/>
    </source>
</evidence>
<sequence length="526" mass="58664">MSGEGKPVCVTGGSGYIASWLVKFLLERGYTVKATVRDTNDPKKTESLRALDGAKERLHLYKANLLEGGSFDAVVDGCEGVFHTASPVILSTNEPQRKPLNPDDVVDETWFSDSAFCESRKLWYPVSKILAEEAAWRFAKENGIDLVTIHPGVVIGPLLQPTLSTRAQTYLYDNWYLVDVRDVANAHIEAFELASASGRYCLVETVVHFSEFLKIVHKHYPTPHIPEKCQDDKSFAPKHEVSKEKAKALGIDFIPLELNDLKKTENLRSLDGAKERLQLYKANLLEEGSFDAVVDGCEGRFDRSCSKGNTKCAQVMCKSSFHQESGCNIFHGISFLHRKTSNPDVVVDETWFSDLAFCESKKLWYVISKIFAEEAAWRFAKENGIDLVTIHPGFVIGPLLQPTLSPSVEVFAHCINGAQTFPNDNCKFVDVRDVANAHVGAFELASASGRYCLVGTVVHFSEFLKIVHKHYPTLHIPEKCQDDKPFIPKYEVSKEKAKALGIDFIPLDVSVVDTIESLKDKGFLNV</sequence>
<protein>
    <recommendedName>
        <fullName evidence="4">NAD-dependent epimerase/dehydratase domain-containing protein</fullName>
    </recommendedName>
</protein>
<dbReference type="SUPFAM" id="SSF51735">
    <property type="entry name" value="NAD(P)-binding Rossmann-fold domains"/>
    <property type="match status" value="2"/>
</dbReference>
<keyword evidence="2" id="KW-0560">Oxidoreductase</keyword>
<dbReference type="Gene3D" id="3.40.50.720">
    <property type="entry name" value="NAD(P)-binding Rossmann-like Domain"/>
    <property type="match status" value="4"/>
</dbReference>
<evidence type="ECO:0000313" key="6">
    <source>
        <dbReference type="Proteomes" id="UP000467840"/>
    </source>
</evidence>